<comment type="caution">
    <text evidence="1">The sequence shown here is derived from an EMBL/GenBank/DDBJ whole genome shotgun (WGS) entry which is preliminary data.</text>
</comment>
<keyword evidence="2" id="KW-1185">Reference proteome</keyword>
<dbReference type="AlphaFoldDB" id="A0A401ZVP9"/>
<reference evidence="2" key="1">
    <citation type="submission" date="2018-12" db="EMBL/GenBank/DDBJ databases">
        <title>Tengunoibacter tsumagoiensis gen. nov., sp. nov., Dictyobacter kobayashii sp. nov., D. alpinus sp. nov., and D. joshuensis sp. nov. and description of Dictyobacteraceae fam. nov. within the order Ktedonobacterales isolated from Tengu-no-mugimeshi.</title>
        <authorList>
            <person name="Wang C.M."/>
            <person name="Zheng Y."/>
            <person name="Sakai Y."/>
            <person name="Toyoda A."/>
            <person name="Minakuchi Y."/>
            <person name="Abe K."/>
            <person name="Yokota A."/>
            <person name="Yabe S."/>
        </authorList>
    </citation>
    <scope>NUCLEOTIDE SEQUENCE [LARGE SCALE GENOMIC DNA]</scope>
    <source>
        <strain evidence="2">Uno3</strain>
    </source>
</reference>
<accession>A0A401ZVP9</accession>
<protein>
    <submittedName>
        <fullName evidence="1">Uncharacterized protein</fullName>
    </submittedName>
</protein>
<evidence type="ECO:0000313" key="1">
    <source>
        <dbReference type="EMBL" id="GCE10876.1"/>
    </source>
</evidence>
<dbReference type="Proteomes" id="UP000287352">
    <property type="component" value="Unassembled WGS sequence"/>
</dbReference>
<proteinExistence type="predicted"/>
<gene>
    <name evidence="1" type="ORF">KTT_07350</name>
</gene>
<sequence>MPQYPESRAIELPASFERIGDLVISPTTDLPFGKVLLVGHNECMIYERIIEEGYLLGIRAHFTFLKDHERRKPVFFDDKQLTLVIDRFQPEDLTEAERDNWRSFFMAGWMSVTLGIITIDDECV</sequence>
<name>A0A401ZVP9_9CHLR</name>
<dbReference type="EMBL" id="BIFR01000001">
    <property type="protein sequence ID" value="GCE10876.1"/>
    <property type="molecule type" value="Genomic_DNA"/>
</dbReference>
<evidence type="ECO:0000313" key="2">
    <source>
        <dbReference type="Proteomes" id="UP000287352"/>
    </source>
</evidence>
<organism evidence="1 2">
    <name type="scientific">Tengunoibacter tsumagoiensis</name>
    <dbReference type="NCBI Taxonomy" id="2014871"/>
    <lineage>
        <taxon>Bacteria</taxon>
        <taxon>Bacillati</taxon>
        <taxon>Chloroflexota</taxon>
        <taxon>Ktedonobacteria</taxon>
        <taxon>Ktedonobacterales</taxon>
        <taxon>Dictyobacteraceae</taxon>
        <taxon>Tengunoibacter</taxon>
    </lineage>
</organism>
<dbReference type="RefSeq" id="WP_126578444.1">
    <property type="nucleotide sequence ID" value="NZ_BIFR01000001.1"/>
</dbReference>